<dbReference type="SUPFAM" id="SSF46689">
    <property type="entry name" value="Homeodomain-like"/>
    <property type="match status" value="1"/>
</dbReference>
<dbReference type="EMBL" id="HG917869">
    <property type="protein sequence ID" value="CDM70308.1"/>
    <property type="molecule type" value="Genomic_DNA"/>
</dbReference>
<dbReference type="eggNOG" id="COG5566">
    <property type="taxonomic scope" value="Bacteria"/>
</dbReference>
<dbReference type="KEGG" id="clt:CM240_3191"/>
<proteinExistence type="predicted"/>
<accession>W6S0M2</accession>
<dbReference type="RefSeq" id="WP_044040468.1">
    <property type="nucleotide sequence ID" value="NZ_HG917869.1"/>
</dbReference>
<dbReference type="InterPro" id="IPR014875">
    <property type="entry name" value="Mor_transcription_activator"/>
</dbReference>
<evidence type="ECO:0000313" key="2">
    <source>
        <dbReference type="EMBL" id="CDM70308.1"/>
    </source>
</evidence>
<dbReference type="Proteomes" id="UP000019426">
    <property type="component" value="Chromosome M2/40_rep2"/>
</dbReference>
<evidence type="ECO:0000313" key="3">
    <source>
        <dbReference type="Proteomes" id="UP000019426"/>
    </source>
</evidence>
<dbReference type="NCBIfam" id="NF040785">
    <property type="entry name" value="CD3324_fam"/>
    <property type="match status" value="1"/>
</dbReference>
<dbReference type="STRING" id="1216932.CM240_3191"/>
<dbReference type="Gene3D" id="1.10.10.60">
    <property type="entry name" value="Homeodomain-like"/>
    <property type="match status" value="1"/>
</dbReference>
<dbReference type="Pfam" id="PF08765">
    <property type="entry name" value="Mor"/>
    <property type="match status" value="1"/>
</dbReference>
<dbReference type="HOGENOM" id="CLU_159841_0_0_9"/>
<dbReference type="OrthoDB" id="9800398at2"/>
<dbReference type="PATRIC" id="fig|1216932.3.peg.3163"/>
<name>W6S0M2_9CLOT</name>
<dbReference type="AlphaFoldDB" id="W6S0M2"/>
<reference evidence="2 3" key="1">
    <citation type="submission" date="2013-11" db="EMBL/GenBank/DDBJ databases">
        <title>Complete genome sequence of Clostridum sp. M2/40.</title>
        <authorList>
            <person name="Wibberg D."/>
            <person name="Puehler A."/>
            <person name="Schlueter A."/>
        </authorList>
    </citation>
    <scope>NUCLEOTIDE SEQUENCE [LARGE SCALE GENOMIC DNA]</scope>
    <source>
        <strain evidence="3">M2/40</strain>
    </source>
</reference>
<dbReference type="InterPro" id="IPR009057">
    <property type="entry name" value="Homeodomain-like_sf"/>
</dbReference>
<dbReference type="PANTHER" id="PTHR37812">
    <property type="entry name" value="MU-LIKE PROPHAGE FLUMU PROTEIN C"/>
    <property type="match status" value="1"/>
</dbReference>
<sequence>MKYRNASEILPDKLLREIQKYTSGEAIYIPQVKERQKWGEGSGARRYYEERNEKICEKFKVGISIEELAEEFNLSVETIRKIIYKK</sequence>
<organism evidence="2 3">
    <name type="scientific">Clostridium bornimense</name>
    <dbReference type="NCBI Taxonomy" id="1216932"/>
    <lineage>
        <taxon>Bacteria</taxon>
        <taxon>Bacillati</taxon>
        <taxon>Bacillota</taxon>
        <taxon>Clostridia</taxon>
        <taxon>Eubacteriales</taxon>
        <taxon>Clostridiaceae</taxon>
        <taxon>Clostridium</taxon>
    </lineage>
</organism>
<dbReference type="InterPro" id="IPR052411">
    <property type="entry name" value="c-mor_Regulatory_Protein"/>
</dbReference>
<protein>
    <recommendedName>
        <fullName evidence="1">Mor transcription activator domain-containing protein</fullName>
    </recommendedName>
</protein>
<dbReference type="InterPro" id="IPR049739">
    <property type="entry name" value="YraL-like"/>
</dbReference>
<evidence type="ECO:0000259" key="1">
    <source>
        <dbReference type="Pfam" id="PF08765"/>
    </source>
</evidence>
<keyword evidence="3" id="KW-1185">Reference proteome</keyword>
<dbReference type="PANTHER" id="PTHR37812:SF1">
    <property type="entry name" value="MU-LIKE PROPHAGE FLUMU PROTEIN C"/>
    <property type="match status" value="1"/>
</dbReference>
<feature type="domain" description="Mor transcription activator" evidence="1">
    <location>
        <begin position="8"/>
        <end position="85"/>
    </location>
</feature>
<gene>
    <name evidence="2" type="ORF">CM240_3191</name>
</gene>